<comment type="similarity">
    <text evidence="2">Belongs to the mTERF family.</text>
</comment>
<dbReference type="Proteomes" id="UP001652626">
    <property type="component" value="Chromosome 4"/>
</dbReference>
<dbReference type="GO" id="GO:0061668">
    <property type="term" value="P:mitochondrial ribosome assembly"/>
    <property type="evidence" value="ECO:0007669"/>
    <property type="project" value="TreeGrafter"/>
</dbReference>
<dbReference type="GO" id="GO:0006390">
    <property type="term" value="P:mitochondrial transcription"/>
    <property type="evidence" value="ECO:0007669"/>
    <property type="project" value="TreeGrafter"/>
</dbReference>
<dbReference type="OMA" id="NPFWLMF"/>
<keyword evidence="5" id="KW-0496">Mitochondrion</keyword>
<gene>
    <name evidence="9" type="primary">LOC113394602</name>
</gene>
<dbReference type="CTD" id="51001"/>
<dbReference type="PANTHER" id="PTHR13068">
    <property type="entry name" value="CGI-12 PROTEIN-RELATED"/>
    <property type="match status" value="1"/>
</dbReference>
<dbReference type="SMART" id="SM00733">
    <property type="entry name" value="Mterf"/>
    <property type="match status" value="5"/>
</dbReference>
<evidence type="ECO:0000256" key="6">
    <source>
        <dbReference type="ARBA" id="ARBA00023163"/>
    </source>
</evidence>
<dbReference type="Pfam" id="PF02536">
    <property type="entry name" value="mTERF"/>
    <property type="match status" value="1"/>
</dbReference>
<dbReference type="InterPro" id="IPR003690">
    <property type="entry name" value="MTERF"/>
</dbReference>
<evidence type="ECO:0000256" key="1">
    <source>
        <dbReference type="ARBA" id="ARBA00004173"/>
    </source>
</evidence>
<keyword evidence="8" id="KW-1185">Reference proteome</keyword>
<keyword evidence="4" id="KW-0805">Transcription regulation</keyword>
<dbReference type="RefSeq" id="XP_026487774.1">
    <property type="nucleotide sequence ID" value="XM_026631989.2"/>
</dbReference>
<dbReference type="InterPro" id="IPR038538">
    <property type="entry name" value="MTERF_sf"/>
</dbReference>
<name>A0A8B8HSF2_VANTA</name>
<dbReference type="FunFam" id="1.25.70.10:FF:000002">
    <property type="entry name" value="transcription termination factor 3, mitochondrial"/>
    <property type="match status" value="1"/>
</dbReference>
<evidence type="ECO:0000256" key="5">
    <source>
        <dbReference type="ARBA" id="ARBA00023128"/>
    </source>
</evidence>
<dbReference type="GO" id="GO:0005739">
    <property type="term" value="C:mitochondrion"/>
    <property type="evidence" value="ECO:0007669"/>
    <property type="project" value="UniProtKB-SubCell"/>
</dbReference>
<dbReference type="Gene3D" id="1.25.70.10">
    <property type="entry name" value="Transcription termination factor 3, mitochondrial"/>
    <property type="match status" value="1"/>
</dbReference>
<protein>
    <recommendedName>
        <fullName evidence="7">Transcription termination factor 3, mitochondrial</fullName>
    </recommendedName>
</protein>
<evidence type="ECO:0000256" key="3">
    <source>
        <dbReference type="ARBA" id="ARBA00022946"/>
    </source>
</evidence>
<keyword evidence="3" id="KW-0809">Transit peptide</keyword>
<keyword evidence="6" id="KW-0804">Transcription</keyword>
<reference evidence="9" key="1">
    <citation type="submission" date="2025-08" db="UniProtKB">
        <authorList>
            <consortium name="RefSeq"/>
        </authorList>
    </citation>
    <scope>IDENTIFICATION</scope>
    <source>
        <tissue evidence="9">Whole body</tissue>
    </source>
</reference>
<dbReference type="AlphaFoldDB" id="A0A8B8HSF2"/>
<accession>A0A8B8HSF2</accession>
<dbReference type="GO" id="GO:0006355">
    <property type="term" value="P:regulation of DNA-templated transcription"/>
    <property type="evidence" value="ECO:0007669"/>
    <property type="project" value="UniProtKB-ARBA"/>
</dbReference>
<proteinExistence type="inferred from homology"/>
<sequence length="339" mass="39793">MFNIKMDLCHLIRFTIAYNANIKISRNFSSVVLSNSLVGVKYDQKNTVLESVSEDLSEVTPYFPESFNIAAYVNKSETLQNLIKLNVNLSKIEKKPHIVNKLLKMDFEKDMKNNIFFIKDFVDSENIGNYITKNPLILCETIENFQVRINYLQSKKFSNLQIHEIIARNPFWLMFSTERIDKRLGYFQNKFSLNGNEVRLLATKQPKIITYSIQHINTNSFVVKEEMGFNDEEVKALLLNKPKIWMTSQKSLLERFNYLHNVIKIPHSSILHYPNVLLCRNFKVKQRHMFLQTLGRAQYNANKENYIPLKALIENTDSEFCKNYAKCNVDDFNLFLKTL</sequence>
<organism evidence="8 9">
    <name type="scientific">Vanessa tameamea</name>
    <name type="common">Kamehameha butterfly</name>
    <dbReference type="NCBI Taxonomy" id="334116"/>
    <lineage>
        <taxon>Eukaryota</taxon>
        <taxon>Metazoa</taxon>
        <taxon>Ecdysozoa</taxon>
        <taxon>Arthropoda</taxon>
        <taxon>Hexapoda</taxon>
        <taxon>Insecta</taxon>
        <taxon>Pterygota</taxon>
        <taxon>Neoptera</taxon>
        <taxon>Endopterygota</taxon>
        <taxon>Lepidoptera</taxon>
        <taxon>Glossata</taxon>
        <taxon>Ditrysia</taxon>
        <taxon>Papilionoidea</taxon>
        <taxon>Nymphalidae</taxon>
        <taxon>Nymphalinae</taxon>
        <taxon>Vanessa</taxon>
    </lineage>
</organism>
<dbReference type="PANTHER" id="PTHR13068:SF112">
    <property type="entry name" value="TRANSCRIPTION TERMINATION FACTOR 3, MITOCHONDRIAL"/>
    <property type="match status" value="1"/>
</dbReference>
<evidence type="ECO:0000313" key="8">
    <source>
        <dbReference type="Proteomes" id="UP001652626"/>
    </source>
</evidence>
<evidence type="ECO:0000256" key="7">
    <source>
        <dbReference type="ARBA" id="ARBA00071275"/>
    </source>
</evidence>
<evidence type="ECO:0000313" key="9">
    <source>
        <dbReference type="RefSeq" id="XP_026487774.1"/>
    </source>
</evidence>
<evidence type="ECO:0000256" key="4">
    <source>
        <dbReference type="ARBA" id="ARBA00023015"/>
    </source>
</evidence>
<comment type="subcellular location">
    <subcellularLocation>
        <location evidence="1">Mitochondrion</location>
    </subcellularLocation>
</comment>
<dbReference type="GO" id="GO:0003676">
    <property type="term" value="F:nucleic acid binding"/>
    <property type="evidence" value="ECO:0007669"/>
    <property type="project" value="InterPro"/>
</dbReference>
<dbReference type="GeneID" id="113394602"/>
<evidence type="ECO:0000256" key="2">
    <source>
        <dbReference type="ARBA" id="ARBA00007692"/>
    </source>
</evidence>
<dbReference type="OrthoDB" id="637682at2759"/>